<dbReference type="EMBL" id="JARKIB010000118">
    <property type="protein sequence ID" value="KAJ7737051.1"/>
    <property type="molecule type" value="Genomic_DNA"/>
</dbReference>
<feature type="non-terminal residue" evidence="1">
    <location>
        <position position="269"/>
    </location>
</feature>
<accession>A0AAD7MXX0</accession>
<gene>
    <name evidence="1" type="ORF">B0H16DRAFT_1572476</name>
</gene>
<reference evidence="1" key="1">
    <citation type="submission" date="2023-03" db="EMBL/GenBank/DDBJ databases">
        <title>Massive genome expansion in bonnet fungi (Mycena s.s.) driven by repeated elements and novel gene families across ecological guilds.</title>
        <authorList>
            <consortium name="Lawrence Berkeley National Laboratory"/>
            <person name="Harder C.B."/>
            <person name="Miyauchi S."/>
            <person name="Viragh M."/>
            <person name="Kuo A."/>
            <person name="Thoen E."/>
            <person name="Andreopoulos B."/>
            <person name="Lu D."/>
            <person name="Skrede I."/>
            <person name="Drula E."/>
            <person name="Henrissat B."/>
            <person name="Morin E."/>
            <person name="Kohler A."/>
            <person name="Barry K."/>
            <person name="LaButti K."/>
            <person name="Morin E."/>
            <person name="Salamov A."/>
            <person name="Lipzen A."/>
            <person name="Mereny Z."/>
            <person name="Hegedus B."/>
            <person name="Baldrian P."/>
            <person name="Stursova M."/>
            <person name="Weitz H."/>
            <person name="Taylor A."/>
            <person name="Grigoriev I.V."/>
            <person name="Nagy L.G."/>
            <person name="Martin F."/>
            <person name="Kauserud H."/>
        </authorList>
    </citation>
    <scope>NUCLEOTIDE SEQUENCE</scope>
    <source>
        <strain evidence="1">CBHHK182m</strain>
    </source>
</reference>
<protein>
    <submittedName>
        <fullName evidence="1">Uncharacterized protein</fullName>
    </submittedName>
</protein>
<dbReference type="Proteomes" id="UP001215598">
    <property type="component" value="Unassembled WGS sequence"/>
</dbReference>
<dbReference type="AlphaFoldDB" id="A0AAD7MXX0"/>
<organism evidence="1 2">
    <name type="scientific">Mycena metata</name>
    <dbReference type="NCBI Taxonomy" id="1033252"/>
    <lineage>
        <taxon>Eukaryota</taxon>
        <taxon>Fungi</taxon>
        <taxon>Dikarya</taxon>
        <taxon>Basidiomycota</taxon>
        <taxon>Agaricomycotina</taxon>
        <taxon>Agaricomycetes</taxon>
        <taxon>Agaricomycetidae</taxon>
        <taxon>Agaricales</taxon>
        <taxon>Marasmiineae</taxon>
        <taxon>Mycenaceae</taxon>
        <taxon>Mycena</taxon>
    </lineage>
</organism>
<sequence>DSIDAPVKTENENEMKLTFIRREQAGHHPKTHILLTVTPAEPLPDNFTPIVWKVCSLFIALHACDVPLILAQLLTFDISEYLVTRSVHGSDDRTDTPKKTLIWTGKFGFSTIHQQKDNSFISDSAAEMKIGEMARLILVDGKPQWSALEQGDDRRQIAASNETLALVSLALFAVDDVGKSPMVHLGALKPSAIVASAIAVKLQAYAVSDNKVYTEGQIIEKRDLNFPLLTTDKDISAPYDLQGVRKDVEFSLESDYTGRMMMSLTSGKV</sequence>
<comment type="caution">
    <text evidence="1">The sequence shown here is derived from an EMBL/GenBank/DDBJ whole genome shotgun (WGS) entry which is preliminary data.</text>
</comment>
<evidence type="ECO:0000313" key="2">
    <source>
        <dbReference type="Proteomes" id="UP001215598"/>
    </source>
</evidence>
<name>A0AAD7MXX0_9AGAR</name>
<evidence type="ECO:0000313" key="1">
    <source>
        <dbReference type="EMBL" id="KAJ7737051.1"/>
    </source>
</evidence>
<proteinExistence type="predicted"/>
<keyword evidence="2" id="KW-1185">Reference proteome</keyword>